<gene>
    <name evidence="5" type="ORF">DF196_12620</name>
</gene>
<dbReference type="InterPro" id="IPR000843">
    <property type="entry name" value="HTH_LacI"/>
</dbReference>
<keyword evidence="1" id="KW-0805">Transcription regulation</keyword>
<protein>
    <submittedName>
        <fullName evidence="5">LacI family transcriptional regulator</fullName>
    </submittedName>
</protein>
<keyword evidence="3" id="KW-0804">Transcription</keyword>
<dbReference type="OrthoDB" id="252678at2"/>
<dbReference type="PANTHER" id="PTHR30146">
    <property type="entry name" value="LACI-RELATED TRANSCRIPTIONAL REPRESSOR"/>
    <property type="match status" value="1"/>
</dbReference>
<keyword evidence="6" id="KW-1185">Reference proteome</keyword>
<dbReference type="InterPro" id="IPR028082">
    <property type="entry name" value="Peripla_BP_I"/>
</dbReference>
<keyword evidence="2" id="KW-0238">DNA-binding</keyword>
<dbReference type="CDD" id="cd01392">
    <property type="entry name" value="HTH_LacI"/>
    <property type="match status" value="1"/>
</dbReference>
<evidence type="ECO:0000313" key="5">
    <source>
        <dbReference type="EMBL" id="PWG62179.1"/>
    </source>
</evidence>
<dbReference type="AlphaFoldDB" id="A0A2U2MZL0"/>
<sequence length="329" mass="36454">MVNISDVARAAGVSKATVSYVLSNDPRITQQTAEKVRKAVRELGYTVNHAARALSANETKTFGIVSPASHSNYLSALFGLHVYLMGECAARCGYDTLFIGSDGADAMRKAWTSKKVDGFILMDVCDDDPRMHLAVDMNIPTVVFGSPKDSFGLDVVDSDFNKEANRIIEFLDEEQHREITLILWSKQIFKRQLGFALRFYDDIMAAARRKSIDVHVISPDDDDADPAQIIEQALNAYSKATAMVIYNEPATIVAPQTFAKIGVKVPEDLRVMTVFPKQLTLSMKIPFASVQTDIRQLAQTAIQLLMSRVANRDAPMANVLFDFPLVVEQ</sequence>
<feature type="domain" description="HTH lacI-type" evidence="4">
    <location>
        <begin position="2"/>
        <end position="56"/>
    </location>
</feature>
<dbReference type="InterPro" id="IPR046335">
    <property type="entry name" value="LacI/GalR-like_sensor"/>
</dbReference>
<organism evidence="5 6">
    <name type="scientific">Bifidobacterium callitrichidarum</name>
    <dbReference type="NCBI Taxonomy" id="2052941"/>
    <lineage>
        <taxon>Bacteria</taxon>
        <taxon>Bacillati</taxon>
        <taxon>Actinomycetota</taxon>
        <taxon>Actinomycetes</taxon>
        <taxon>Bifidobacteriales</taxon>
        <taxon>Bifidobacteriaceae</taxon>
        <taxon>Bifidobacterium</taxon>
    </lineage>
</organism>
<dbReference type="Pfam" id="PF00356">
    <property type="entry name" value="LacI"/>
    <property type="match status" value="1"/>
</dbReference>
<dbReference type="EMBL" id="QFFM01000040">
    <property type="protein sequence ID" value="PWG62179.1"/>
    <property type="molecule type" value="Genomic_DNA"/>
</dbReference>
<evidence type="ECO:0000313" key="6">
    <source>
        <dbReference type="Proteomes" id="UP000245876"/>
    </source>
</evidence>
<dbReference type="InterPro" id="IPR010982">
    <property type="entry name" value="Lambda_DNA-bd_dom_sf"/>
</dbReference>
<dbReference type="SMART" id="SM00354">
    <property type="entry name" value="HTH_LACI"/>
    <property type="match status" value="1"/>
</dbReference>
<reference evidence="5 6" key="1">
    <citation type="journal article" date="2018" name="Int. J. Syst. Evol. Microbiol.">
        <title>Bifidobacterium callitrichidarum sp. nov. from the faeces of the emperor tamarin (Saguinus imperator).</title>
        <authorList>
            <person name="Modesto M."/>
            <person name="Michelini S."/>
            <person name="Sansosti M.C."/>
            <person name="De Filippo C."/>
            <person name="Cavalieri D."/>
            <person name="Qvirist L."/>
            <person name="Andlid T."/>
            <person name="Spiezio C."/>
            <person name="Sandri C."/>
            <person name="Pascarelli S."/>
            <person name="Sgorbati B."/>
            <person name="Mattarelli P."/>
        </authorList>
    </citation>
    <scope>NUCLEOTIDE SEQUENCE [LARGE SCALE GENOMIC DNA]</scope>
    <source>
        <strain evidence="5 6">TRI 5</strain>
    </source>
</reference>
<dbReference type="PROSITE" id="PS50932">
    <property type="entry name" value="HTH_LACI_2"/>
    <property type="match status" value="1"/>
</dbReference>
<accession>A0A2U2MZL0</accession>
<dbReference type="SUPFAM" id="SSF53822">
    <property type="entry name" value="Periplasmic binding protein-like I"/>
    <property type="match status" value="1"/>
</dbReference>
<dbReference type="Pfam" id="PF13377">
    <property type="entry name" value="Peripla_BP_3"/>
    <property type="match status" value="1"/>
</dbReference>
<proteinExistence type="predicted"/>
<evidence type="ECO:0000256" key="3">
    <source>
        <dbReference type="ARBA" id="ARBA00023163"/>
    </source>
</evidence>
<dbReference type="Gene3D" id="1.10.260.40">
    <property type="entry name" value="lambda repressor-like DNA-binding domains"/>
    <property type="match status" value="1"/>
</dbReference>
<dbReference type="SUPFAM" id="SSF47413">
    <property type="entry name" value="lambda repressor-like DNA-binding domains"/>
    <property type="match status" value="1"/>
</dbReference>
<dbReference type="GO" id="GO:0000976">
    <property type="term" value="F:transcription cis-regulatory region binding"/>
    <property type="evidence" value="ECO:0007669"/>
    <property type="project" value="TreeGrafter"/>
</dbReference>
<comment type="caution">
    <text evidence="5">The sequence shown here is derived from an EMBL/GenBank/DDBJ whole genome shotgun (WGS) entry which is preliminary data.</text>
</comment>
<dbReference type="PANTHER" id="PTHR30146:SF109">
    <property type="entry name" value="HTH-TYPE TRANSCRIPTIONAL REGULATOR GALS"/>
    <property type="match status" value="1"/>
</dbReference>
<dbReference type="Gene3D" id="3.40.50.2300">
    <property type="match status" value="2"/>
</dbReference>
<dbReference type="Proteomes" id="UP000245876">
    <property type="component" value="Unassembled WGS sequence"/>
</dbReference>
<name>A0A2U2MZL0_9BIFI</name>
<dbReference type="GO" id="GO:0003700">
    <property type="term" value="F:DNA-binding transcription factor activity"/>
    <property type="evidence" value="ECO:0007669"/>
    <property type="project" value="TreeGrafter"/>
</dbReference>
<evidence type="ECO:0000259" key="4">
    <source>
        <dbReference type="PROSITE" id="PS50932"/>
    </source>
</evidence>
<dbReference type="PROSITE" id="PS00356">
    <property type="entry name" value="HTH_LACI_1"/>
    <property type="match status" value="1"/>
</dbReference>
<evidence type="ECO:0000256" key="2">
    <source>
        <dbReference type="ARBA" id="ARBA00023125"/>
    </source>
</evidence>
<dbReference type="RefSeq" id="WP_109058153.1">
    <property type="nucleotide sequence ID" value="NZ_QFFM01000040.1"/>
</dbReference>
<evidence type="ECO:0000256" key="1">
    <source>
        <dbReference type="ARBA" id="ARBA00023015"/>
    </source>
</evidence>